<evidence type="ECO:0000313" key="3">
    <source>
        <dbReference type="WBParaSite" id="ECPE_0001063401-mRNA-1"/>
    </source>
</evidence>
<sequence length="141" mass="15685">MKDLARELKRDKANVSLISLWSNAVRTEEFDTATTETNKIIKMNEWLHVNMDEACSPDFVGQVVVKLATEPSKKIMARSGEVCLTSDLALQYNLSEADGRVPAHARSLRNLLISAGYPSGKFIPSFVLATPGLYHHMISHQ</sequence>
<protein>
    <submittedName>
        <fullName evidence="3">Myosin motor domain-containing protein</fullName>
    </submittedName>
</protein>
<dbReference type="PANTHER" id="PTHR44147">
    <property type="entry name" value="DEHYDROGENASE/REDUCTASE SDR FAMILY MEMBER 1"/>
    <property type="match status" value="1"/>
</dbReference>
<proteinExistence type="predicted"/>
<dbReference type="OrthoDB" id="1933717at2759"/>
<name>A0A183AUG7_9TREM</name>
<dbReference type="EMBL" id="UZAN01049354">
    <property type="protein sequence ID" value="VDP87323.1"/>
    <property type="molecule type" value="Genomic_DNA"/>
</dbReference>
<dbReference type="AlphaFoldDB" id="A0A183AUG7"/>
<dbReference type="Proteomes" id="UP000272942">
    <property type="component" value="Unassembled WGS sequence"/>
</dbReference>
<accession>A0A183AUG7</accession>
<organism evidence="3">
    <name type="scientific">Echinostoma caproni</name>
    <dbReference type="NCBI Taxonomy" id="27848"/>
    <lineage>
        <taxon>Eukaryota</taxon>
        <taxon>Metazoa</taxon>
        <taxon>Spiralia</taxon>
        <taxon>Lophotrochozoa</taxon>
        <taxon>Platyhelminthes</taxon>
        <taxon>Trematoda</taxon>
        <taxon>Digenea</taxon>
        <taxon>Plagiorchiida</taxon>
        <taxon>Echinostomata</taxon>
        <taxon>Echinostomatoidea</taxon>
        <taxon>Echinostomatidae</taxon>
        <taxon>Echinostoma</taxon>
    </lineage>
</organism>
<keyword evidence="2" id="KW-1185">Reference proteome</keyword>
<dbReference type="WBParaSite" id="ECPE_0001063401-mRNA-1">
    <property type="protein sequence ID" value="ECPE_0001063401-mRNA-1"/>
    <property type="gene ID" value="ECPE_0001063401"/>
</dbReference>
<reference evidence="3" key="1">
    <citation type="submission" date="2016-06" db="UniProtKB">
        <authorList>
            <consortium name="WormBaseParasite"/>
        </authorList>
    </citation>
    <scope>IDENTIFICATION</scope>
</reference>
<dbReference type="PANTHER" id="PTHR44147:SF2">
    <property type="entry name" value="DEHYDROGENASE_REDUCTASE SDR FAMILY MEMBER 1"/>
    <property type="match status" value="1"/>
</dbReference>
<reference evidence="1 2" key="2">
    <citation type="submission" date="2018-11" db="EMBL/GenBank/DDBJ databases">
        <authorList>
            <consortium name="Pathogen Informatics"/>
        </authorList>
    </citation>
    <scope>NUCLEOTIDE SEQUENCE [LARGE SCALE GENOMIC DNA]</scope>
    <source>
        <strain evidence="1 2">Egypt</strain>
    </source>
</reference>
<evidence type="ECO:0000313" key="1">
    <source>
        <dbReference type="EMBL" id="VDP87323.1"/>
    </source>
</evidence>
<evidence type="ECO:0000313" key="2">
    <source>
        <dbReference type="Proteomes" id="UP000272942"/>
    </source>
</evidence>
<gene>
    <name evidence="1" type="ORF">ECPE_LOCUS10602</name>
</gene>